<keyword evidence="2" id="KW-1133">Transmembrane helix</keyword>
<keyword evidence="2" id="KW-0812">Transmembrane</keyword>
<evidence type="ECO:0000256" key="2">
    <source>
        <dbReference type="SAM" id="Phobius"/>
    </source>
</evidence>
<protein>
    <recommendedName>
        <fullName evidence="3">LytR/CpsA/Psr regulator C-terminal domain-containing protein</fullName>
    </recommendedName>
</protein>
<dbReference type="STRING" id="1802517.A2892_01570"/>
<comment type="caution">
    <text evidence="4">The sequence shown here is derived from an EMBL/GenBank/DDBJ whole genome shotgun (WGS) entry which is preliminary data.</text>
</comment>
<feature type="region of interest" description="Disordered" evidence="1">
    <location>
        <begin position="62"/>
        <end position="88"/>
    </location>
</feature>
<sequence>MEEGQVNSLGKNNSDIENNGKERTEVTFPTGKKKADKKVFVITPFLIIVVSLGAFLFFRSKKSTSPEEPTPTPSSFEETSLPTATPTPKVVNKKEFEIEILNGTGISGEAVFLKNKLEELGYSSVKVGNAEDQDNEITEIFFGKNVPSEVSDEVTGKLKGIYKEVVSKIKSLEGMDIQITTGLRVGQSFPSKTPTPKASLSPTLTPTTTPTPVATSSATPAP</sequence>
<dbReference type="Gene3D" id="3.30.70.2390">
    <property type="match status" value="1"/>
</dbReference>
<name>A0A1F8BBG2_9BACT</name>
<feature type="transmembrane region" description="Helical" evidence="2">
    <location>
        <begin position="39"/>
        <end position="58"/>
    </location>
</feature>
<feature type="region of interest" description="Disordered" evidence="1">
    <location>
        <begin position="185"/>
        <end position="222"/>
    </location>
</feature>
<dbReference type="Pfam" id="PF13399">
    <property type="entry name" value="LytR_C"/>
    <property type="match status" value="1"/>
</dbReference>
<evidence type="ECO:0000313" key="5">
    <source>
        <dbReference type="Proteomes" id="UP000176404"/>
    </source>
</evidence>
<evidence type="ECO:0000313" key="4">
    <source>
        <dbReference type="EMBL" id="OGM60715.1"/>
    </source>
</evidence>
<dbReference type="EMBL" id="MGHD01000003">
    <property type="protein sequence ID" value="OGM60715.1"/>
    <property type="molecule type" value="Genomic_DNA"/>
</dbReference>
<proteinExistence type="predicted"/>
<gene>
    <name evidence="4" type="ORF">A2892_01570</name>
</gene>
<feature type="region of interest" description="Disordered" evidence="1">
    <location>
        <begin position="1"/>
        <end position="29"/>
    </location>
</feature>
<keyword evidence="2" id="KW-0472">Membrane</keyword>
<dbReference type="InterPro" id="IPR027381">
    <property type="entry name" value="LytR/CpsA/Psr_C"/>
</dbReference>
<organism evidence="4 5">
    <name type="scientific">Candidatus Woesebacteria bacterium RIFCSPLOWO2_01_FULL_39_10b</name>
    <dbReference type="NCBI Taxonomy" id="1802517"/>
    <lineage>
        <taxon>Bacteria</taxon>
        <taxon>Candidatus Woeseibacteriota</taxon>
    </lineage>
</organism>
<feature type="compositionally biased region" description="Low complexity" evidence="1">
    <location>
        <begin position="190"/>
        <end position="222"/>
    </location>
</feature>
<dbReference type="AlphaFoldDB" id="A0A1F8BBG2"/>
<evidence type="ECO:0000259" key="3">
    <source>
        <dbReference type="Pfam" id="PF13399"/>
    </source>
</evidence>
<reference evidence="4 5" key="1">
    <citation type="journal article" date="2016" name="Nat. Commun.">
        <title>Thousands of microbial genomes shed light on interconnected biogeochemical processes in an aquifer system.</title>
        <authorList>
            <person name="Anantharaman K."/>
            <person name="Brown C.T."/>
            <person name="Hug L.A."/>
            <person name="Sharon I."/>
            <person name="Castelle C.J."/>
            <person name="Probst A.J."/>
            <person name="Thomas B.C."/>
            <person name="Singh A."/>
            <person name="Wilkins M.J."/>
            <person name="Karaoz U."/>
            <person name="Brodie E.L."/>
            <person name="Williams K.H."/>
            <person name="Hubbard S.S."/>
            <person name="Banfield J.F."/>
        </authorList>
    </citation>
    <scope>NUCLEOTIDE SEQUENCE [LARGE SCALE GENOMIC DNA]</scope>
</reference>
<evidence type="ECO:0000256" key="1">
    <source>
        <dbReference type="SAM" id="MobiDB-lite"/>
    </source>
</evidence>
<accession>A0A1F8BBG2</accession>
<feature type="domain" description="LytR/CpsA/Psr regulator C-terminal" evidence="3">
    <location>
        <begin position="97"/>
        <end position="159"/>
    </location>
</feature>
<feature type="compositionally biased region" description="Low complexity" evidence="1">
    <location>
        <begin position="73"/>
        <end position="83"/>
    </location>
</feature>
<feature type="compositionally biased region" description="Polar residues" evidence="1">
    <location>
        <begin position="1"/>
        <end position="17"/>
    </location>
</feature>
<dbReference type="Proteomes" id="UP000176404">
    <property type="component" value="Unassembled WGS sequence"/>
</dbReference>